<dbReference type="Pfam" id="PF07811">
    <property type="entry name" value="TadE"/>
    <property type="match status" value="1"/>
</dbReference>
<evidence type="ECO:0000256" key="1">
    <source>
        <dbReference type="SAM" id="Phobius"/>
    </source>
</evidence>
<keyword evidence="4" id="KW-1185">Reference proteome</keyword>
<evidence type="ECO:0000259" key="2">
    <source>
        <dbReference type="Pfam" id="PF07811"/>
    </source>
</evidence>
<keyword evidence="1" id="KW-0812">Transmembrane</keyword>
<dbReference type="RefSeq" id="WP_311657433.1">
    <property type="nucleotide sequence ID" value="NZ_JAVRHY010000003.1"/>
</dbReference>
<name>A0ABU3B551_9GAMM</name>
<keyword evidence="1" id="KW-0472">Membrane</keyword>
<proteinExistence type="predicted"/>
<dbReference type="InterPro" id="IPR012495">
    <property type="entry name" value="TadE-like_dom"/>
</dbReference>
<dbReference type="Proteomes" id="UP001259982">
    <property type="component" value="Unassembled WGS sequence"/>
</dbReference>
<accession>A0ABU3B551</accession>
<evidence type="ECO:0000313" key="4">
    <source>
        <dbReference type="Proteomes" id="UP001259982"/>
    </source>
</evidence>
<organism evidence="3 4">
    <name type="scientific">Spectribacter acetivorans</name>
    <dbReference type="NCBI Taxonomy" id="3075603"/>
    <lineage>
        <taxon>Bacteria</taxon>
        <taxon>Pseudomonadati</taxon>
        <taxon>Pseudomonadota</taxon>
        <taxon>Gammaproteobacteria</taxon>
        <taxon>Salinisphaerales</taxon>
        <taxon>Salinisphaeraceae</taxon>
        <taxon>Spectribacter</taxon>
    </lineage>
</organism>
<reference evidence="3 4" key="1">
    <citation type="submission" date="2023-09" db="EMBL/GenBank/DDBJ databases">
        <authorList>
            <person name="Rey-Velasco X."/>
        </authorList>
    </citation>
    <scope>NUCLEOTIDE SEQUENCE [LARGE SCALE GENOMIC DNA]</scope>
    <source>
        <strain evidence="3 4">P385</strain>
    </source>
</reference>
<sequence>MVVSRQRGATLVEFAFVLLPLLLLLAGILLYGLVFVTQQAMAFGAQRGADAMVQVDDEGFRDVDGNLDVAGYCASGASLAANRVNRLLPNVGLLNEPNVDVTSRNDPQPGCTVTVTKDFPIAIPLVPLPQTIRGVGFVPAS</sequence>
<gene>
    <name evidence="3" type="ORF">RM531_03785</name>
</gene>
<protein>
    <submittedName>
        <fullName evidence="3">TadE/TadG family type IV pilus assembly protein</fullName>
    </submittedName>
</protein>
<comment type="caution">
    <text evidence="3">The sequence shown here is derived from an EMBL/GenBank/DDBJ whole genome shotgun (WGS) entry which is preliminary data.</text>
</comment>
<dbReference type="EMBL" id="JAVRHY010000003">
    <property type="protein sequence ID" value="MDT0617584.1"/>
    <property type="molecule type" value="Genomic_DNA"/>
</dbReference>
<evidence type="ECO:0000313" key="3">
    <source>
        <dbReference type="EMBL" id="MDT0617584.1"/>
    </source>
</evidence>
<feature type="transmembrane region" description="Helical" evidence="1">
    <location>
        <begin position="14"/>
        <end position="37"/>
    </location>
</feature>
<keyword evidence="1" id="KW-1133">Transmembrane helix</keyword>
<feature type="domain" description="TadE-like" evidence="2">
    <location>
        <begin position="8"/>
        <end position="49"/>
    </location>
</feature>